<sequence length="301" mass="32466">MLEPVWKVCADVAVGVRAAAIEATWIGVHLATYPLGLLREEPSPGHPFSIDRLPPIQRGLLVGNIEAAGTPILLVHGIVDNRSIFGPLRASLHRRGFGRVLSFSYGPLPTDVREPAEALREALEEVCEETGYDKIHLVGHSLGGLIARYCVQKLGGHERVHTLVTLGTPHLGTNAAKILPLPLLKQLRPGSTLLTELAAPAPEVATRFVAFWSDLDEVIHPQTNAQLEHPDLHVRNVPVHGVGHLTLPIDGRVARELARMLAQLDSASDTVVTFGSERTGHASVTSGYPETDFSSNLSDMA</sequence>
<dbReference type="PANTHER" id="PTHR37946:SF1">
    <property type="entry name" value="SLL1969 PROTEIN"/>
    <property type="match status" value="1"/>
</dbReference>
<dbReference type="PANTHER" id="PTHR37946">
    <property type="entry name" value="SLL1969 PROTEIN"/>
    <property type="match status" value="1"/>
</dbReference>
<dbReference type="RefSeq" id="WP_307782694.1">
    <property type="nucleotide sequence ID" value="NZ_JAFBCM010000001.1"/>
</dbReference>
<dbReference type="InterPro" id="IPR000073">
    <property type="entry name" value="AB_hydrolase_1"/>
</dbReference>
<evidence type="ECO:0000313" key="3">
    <source>
        <dbReference type="EMBL" id="MFC3759234.1"/>
    </source>
</evidence>
<dbReference type="EMBL" id="JBHRZH010000001">
    <property type="protein sequence ID" value="MFC3759234.1"/>
    <property type="molecule type" value="Genomic_DNA"/>
</dbReference>
<dbReference type="Pfam" id="PF00561">
    <property type="entry name" value="Abhydrolase_1"/>
    <property type="match status" value="1"/>
</dbReference>
<feature type="domain" description="AB hydrolase-1" evidence="2">
    <location>
        <begin position="71"/>
        <end position="182"/>
    </location>
</feature>
<dbReference type="InterPro" id="IPR029058">
    <property type="entry name" value="AB_hydrolase_fold"/>
</dbReference>
<feature type="compositionally biased region" description="Polar residues" evidence="1">
    <location>
        <begin position="282"/>
        <end position="301"/>
    </location>
</feature>
<gene>
    <name evidence="3" type="ORF">ACFOUW_00150</name>
</gene>
<feature type="region of interest" description="Disordered" evidence="1">
    <location>
        <begin position="279"/>
        <end position="301"/>
    </location>
</feature>
<dbReference type="SUPFAM" id="SSF53474">
    <property type="entry name" value="alpha/beta-Hydrolases"/>
    <property type="match status" value="1"/>
</dbReference>
<organism evidence="3 4">
    <name type="scientific">Tenggerimyces flavus</name>
    <dbReference type="NCBI Taxonomy" id="1708749"/>
    <lineage>
        <taxon>Bacteria</taxon>
        <taxon>Bacillati</taxon>
        <taxon>Actinomycetota</taxon>
        <taxon>Actinomycetes</taxon>
        <taxon>Propionibacteriales</taxon>
        <taxon>Nocardioidaceae</taxon>
        <taxon>Tenggerimyces</taxon>
    </lineage>
</organism>
<dbReference type="Proteomes" id="UP001595699">
    <property type="component" value="Unassembled WGS sequence"/>
</dbReference>
<evidence type="ECO:0000256" key="1">
    <source>
        <dbReference type="SAM" id="MobiDB-lite"/>
    </source>
</evidence>
<evidence type="ECO:0000313" key="4">
    <source>
        <dbReference type="Proteomes" id="UP001595699"/>
    </source>
</evidence>
<reference evidence="4" key="1">
    <citation type="journal article" date="2019" name="Int. J. Syst. Evol. Microbiol.">
        <title>The Global Catalogue of Microorganisms (GCM) 10K type strain sequencing project: providing services to taxonomists for standard genome sequencing and annotation.</title>
        <authorList>
            <consortium name="The Broad Institute Genomics Platform"/>
            <consortium name="The Broad Institute Genome Sequencing Center for Infectious Disease"/>
            <person name="Wu L."/>
            <person name="Ma J."/>
        </authorList>
    </citation>
    <scope>NUCLEOTIDE SEQUENCE [LARGE SCALE GENOMIC DNA]</scope>
    <source>
        <strain evidence="4">CGMCC 4.7241</strain>
    </source>
</reference>
<evidence type="ECO:0000259" key="2">
    <source>
        <dbReference type="Pfam" id="PF00561"/>
    </source>
</evidence>
<accession>A0ABV7Y594</accession>
<dbReference type="Gene3D" id="3.40.50.1820">
    <property type="entry name" value="alpha/beta hydrolase"/>
    <property type="match status" value="1"/>
</dbReference>
<protein>
    <submittedName>
        <fullName evidence="3">Esterase/lipase family protein</fullName>
    </submittedName>
</protein>
<keyword evidence="4" id="KW-1185">Reference proteome</keyword>
<proteinExistence type="predicted"/>
<comment type="caution">
    <text evidence="3">The sequence shown here is derived from an EMBL/GenBank/DDBJ whole genome shotgun (WGS) entry which is preliminary data.</text>
</comment>
<name>A0ABV7Y594_9ACTN</name>